<evidence type="ECO:0000313" key="1">
    <source>
        <dbReference type="EMBL" id="MCZ4551358.1"/>
    </source>
</evidence>
<accession>A0ABT4MWG7</accession>
<comment type="caution">
    <text evidence="1">The sequence shown here is derived from an EMBL/GenBank/DDBJ whole genome shotgun (WGS) entry which is preliminary data.</text>
</comment>
<keyword evidence="2" id="KW-1185">Reference proteome</keyword>
<protein>
    <recommendedName>
        <fullName evidence="3">ESX secretion-associated protein EspG</fullName>
    </recommendedName>
</protein>
<proteinExistence type="predicted"/>
<organism evidence="1 2">
    <name type="scientific">Gordonia rubripertincta</name>
    <name type="common">Rhodococcus corallinus</name>
    <dbReference type="NCBI Taxonomy" id="36822"/>
    <lineage>
        <taxon>Bacteria</taxon>
        <taxon>Bacillati</taxon>
        <taxon>Actinomycetota</taxon>
        <taxon>Actinomycetes</taxon>
        <taxon>Mycobacteriales</taxon>
        <taxon>Gordoniaceae</taxon>
        <taxon>Gordonia</taxon>
    </lineage>
</organism>
<gene>
    <name evidence="1" type="ORF">O4213_15310</name>
</gene>
<dbReference type="RefSeq" id="WP_301572157.1">
    <property type="nucleotide sequence ID" value="NZ_JAPWIE010000004.1"/>
</dbReference>
<sequence length="231" mass="24925">MQLSPNTSIYQARQGYVLRTADDEHFELTLPPVDIEQLFEVLAGGSAPESASASAALSALIEAGHVTAFPTVPLVNVRGQGKVAAATSKLLENLTVDTERAEFICYLSDDEAASHDVGTVDLVSYRDGITQVITPRAVDVADVLGRRRACTAHRDRVQPRYRPIDAGRRIDSALHPVSDRAAQAIGEVIVAEIADRASSHPRCSPYQLTAVDLRTLEVSRRPVLPIPVAPQ</sequence>
<dbReference type="EMBL" id="JAPWIE010000004">
    <property type="protein sequence ID" value="MCZ4551358.1"/>
    <property type="molecule type" value="Genomic_DNA"/>
</dbReference>
<name>A0ABT4MWG7_GORRU</name>
<reference evidence="1" key="1">
    <citation type="submission" date="2022-12" db="EMBL/GenBank/DDBJ databases">
        <authorList>
            <person name="Krivoruchko A.V."/>
            <person name="Elkin A."/>
        </authorList>
    </citation>
    <scope>NUCLEOTIDE SEQUENCE</scope>
    <source>
        <strain evidence="1">IEGM 1388</strain>
    </source>
</reference>
<evidence type="ECO:0000313" key="2">
    <source>
        <dbReference type="Proteomes" id="UP001067235"/>
    </source>
</evidence>
<evidence type="ECO:0008006" key="3">
    <source>
        <dbReference type="Google" id="ProtNLM"/>
    </source>
</evidence>
<dbReference type="Proteomes" id="UP001067235">
    <property type="component" value="Unassembled WGS sequence"/>
</dbReference>